<dbReference type="RefSeq" id="WP_349428110.1">
    <property type="nucleotide sequence ID" value="NZ_CP151632.1"/>
</dbReference>
<dbReference type="InterPro" id="IPR035906">
    <property type="entry name" value="MetI-like_sf"/>
</dbReference>
<reference evidence="9" key="1">
    <citation type="submission" date="2024-04" db="EMBL/GenBank/DDBJ databases">
        <authorList>
            <person name="Roder T."/>
            <person name="Oberhansli S."/>
            <person name="Kreuzer M."/>
        </authorList>
    </citation>
    <scope>NUCLEOTIDE SEQUENCE</scope>
    <source>
        <strain evidence="9">LWS13-1.2</strain>
    </source>
</reference>
<feature type="transmembrane region" description="Helical" evidence="7">
    <location>
        <begin position="134"/>
        <end position="157"/>
    </location>
</feature>
<dbReference type="PROSITE" id="PS50928">
    <property type="entry name" value="ABC_TM1"/>
    <property type="match status" value="1"/>
</dbReference>
<feature type="transmembrane region" description="Helical" evidence="7">
    <location>
        <begin position="101"/>
        <end position="122"/>
    </location>
</feature>
<dbReference type="PANTHER" id="PTHR43163:SF6">
    <property type="entry name" value="DIPEPTIDE TRANSPORT SYSTEM PERMEASE PROTEIN DPPB-RELATED"/>
    <property type="match status" value="1"/>
</dbReference>
<keyword evidence="4 7" id="KW-0812">Transmembrane</keyword>
<evidence type="ECO:0000256" key="7">
    <source>
        <dbReference type="RuleBase" id="RU363032"/>
    </source>
</evidence>
<dbReference type="PANTHER" id="PTHR43163">
    <property type="entry name" value="DIPEPTIDE TRANSPORT SYSTEM PERMEASE PROTEIN DPPB-RELATED"/>
    <property type="match status" value="1"/>
</dbReference>
<evidence type="ECO:0000256" key="5">
    <source>
        <dbReference type="ARBA" id="ARBA00022989"/>
    </source>
</evidence>
<dbReference type="Pfam" id="PF00528">
    <property type="entry name" value="BPD_transp_1"/>
    <property type="match status" value="1"/>
</dbReference>
<evidence type="ECO:0000256" key="2">
    <source>
        <dbReference type="ARBA" id="ARBA00022448"/>
    </source>
</evidence>
<sequence>MIQFLIRKIPSILLVLFATSIIAFLLPRFAPGDPAQTIAGSDATPEQVDEIRQALGLDQPLWVQYLTWLGGVFRGNLGMSYIFNRPVSDLITTRLESTIELALLASVFMIVIGMGLGILGGSERSKLGRFAVDATNTLLLATPAFLAGLLLIVLFGVTWRLLPVSGEVGLLENPGIGIQYLLLPAFALGLAQAPAISRLLQTTMNTTRGEEFVDLARAKGASPRRIAYRHVLRTSLGAAVVAIGLRVGELFGGAIIIEAIFARNGLGQLAVQAVNSRDYQLVQILIMGAVLIAVLSQLITEIILAALDPRVRLDA</sequence>
<evidence type="ECO:0000256" key="3">
    <source>
        <dbReference type="ARBA" id="ARBA00022475"/>
    </source>
</evidence>
<dbReference type="Gene3D" id="1.10.3720.10">
    <property type="entry name" value="MetI-like"/>
    <property type="match status" value="1"/>
</dbReference>
<dbReference type="AlphaFoldDB" id="A0AAU6S9I0"/>
<evidence type="ECO:0000256" key="1">
    <source>
        <dbReference type="ARBA" id="ARBA00004651"/>
    </source>
</evidence>
<evidence type="ECO:0000256" key="6">
    <source>
        <dbReference type="ARBA" id="ARBA00023136"/>
    </source>
</evidence>
<gene>
    <name evidence="9" type="ORF">MRBLWS13_001196</name>
</gene>
<keyword evidence="5 7" id="KW-1133">Transmembrane helix</keyword>
<name>A0AAU6S9I0_9MICO</name>
<feature type="transmembrane region" description="Helical" evidence="7">
    <location>
        <begin position="177"/>
        <end position="200"/>
    </location>
</feature>
<protein>
    <submittedName>
        <fullName evidence="9">ABC transporter permease</fullName>
    </submittedName>
</protein>
<dbReference type="InterPro" id="IPR000515">
    <property type="entry name" value="MetI-like"/>
</dbReference>
<keyword evidence="2 7" id="KW-0813">Transport</keyword>
<evidence type="ECO:0000256" key="4">
    <source>
        <dbReference type="ARBA" id="ARBA00022692"/>
    </source>
</evidence>
<keyword evidence="3" id="KW-1003">Cell membrane</keyword>
<feature type="transmembrane region" description="Helical" evidence="7">
    <location>
        <begin position="12"/>
        <end position="30"/>
    </location>
</feature>
<feature type="transmembrane region" description="Helical" evidence="7">
    <location>
        <begin position="281"/>
        <end position="307"/>
    </location>
</feature>
<dbReference type="EMBL" id="CP151632">
    <property type="protein sequence ID" value="WZO33567.1"/>
    <property type="molecule type" value="Genomic_DNA"/>
</dbReference>
<dbReference type="InterPro" id="IPR045621">
    <property type="entry name" value="BPD_transp_1_N"/>
</dbReference>
<accession>A0AAU6S9I0</accession>
<keyword evidence="6 7" id="KW-0472">Membrane</keyword>
<evidence type="ECO:0000259" key="8">
    <source>
        <dbReference type="PROSITE" id="PS50928"/>
    </source>
</evidence>
<comment type="similarity">
    <text evidence="7">Belongs to the binding-protein-dependent transport system permease family.</text>
</comment>
<evidence type="ECO:0000313" key="9">
    <source>
        <dbReference type="EMBL" id="WZO33567.1"/>
    </source>
</evidence>
<feature type="domain" description="ABC transmembrane type-1" evidence="8">
    <location>
        <begin position="95"/>
        <end position="303"/>
    </location>
</feature>
<dbReference type="GO" id="GO:0055085">
    <property type="term" value="P:transmembrane transport"/>
    <property type="evidence" value="ECO:0007669"/>
    <property type="project" value="InterPro"/>
</dbReference>
<dbReference type="CDD" id="cd06261">
    <property type="entry name" value="TM_PBP2"/>
    <property type="match status" value="1"/>
</dbReference>
<dbReference type="GO" id="GO:0005886">
    <property type="term" value="C:plasma membrane"/>
    <property type="evidence" value="ECO:0007669"/>
    <property type="project" value="UniProtKB-SubCell"/>
</dbReference>
<organism evidence="9">
    <name type="scientific">Microbacterium sp. LWS13-1.2</name>
    <dbReference type="NCBI Taxonomy" id="3135264"/>
    <lineage>
        <taxon>Bacteria</taxon>
        <taxon>Bacillati</taxon>
        <taxon>Actinomycetota</taxon>
        <taxon>Actinomycetes</taxon>
        <taxon>Micrococcales</taxon>
        <taxon>Microbacteriaceae</taxon>
        <taxon>Microbacterium</taxon>
    </lineage>
</organism>
<dbReference type="SUPFAM" id="SSF161098">
    <property type="entry name" value="MetI-like"/>
    <property type="match status" value="1"/>
</dbReference>
<feature type="transmembrane region" description="Helical" evidence="7">
    <location>
        <begin position="234"/>
        <end position="261"/>
    </location>
</feature>
<proteinExistence type="inferred from homology"/>
<comment type="subcellular location">
    <subcellularLocation>
        <location evidence="1 7">Cell membrane</location>
        <topology evidence="1 7">Multi-pass membrane protein</topology>
    </subcellularLocation>
</comment>
<dbReference type="Pfam" id="PF19300">
    <property type="entry name" value="BPD_transp_1_N"/>
    <property type="match status" value="1"/>
</dbReference>